<keyword evidence="2" id="KW-1185">Reference proteome</keyword>
<dbReference type="SUPFAM" id="SSF46785">
    <property type="entry name" value="Winged helix' DNA-binding domain"/>
    <property type="match status" value="1"/>
</dbReference>
<dbReference type="EMBL" id="AP024702">
    <property type="protein sequence ID" value="BCX48785.1"/>
    <property type="molecule type" value="Genomic_DNA"/>
</dbReference>
<sequence>MSKPWTLLSRHGQALVSVAGNPEIRVTQLAAELNVTERSARMILTSLRQSHALEVTRLGRNNTYAVDLDFRLTHPLESRLSLRRFLEFYGSSVTPLDRAG</sequence>
<reference evidence="1 2" key="1">
    <citation type="submission" date="2021-06" db="EMBL/GenBank/DDBJ databases">
        <title>Complete genome of Haloferula helveola possessing various polysaccharide degrading enzymes.</title>
        <authorList>
            <person name="Takami H."/>
            <person name="Huang C."/>
            <person name="Hamasaki K."/>
        </authorList>
    </citation>
    <scope>NUCLEOTIDE SEQUENCE [LARGE SCALE GENOMIC DNA]</scope>
    <source>
        <strain evidence="1 2">CN-1</strain>
    </source>
</reference>
<dbReference type="RefSeq" id="WP_338685139.1">
    <property type="nucleotide sequence ID" value="NZ_AP024702.1"/>
</dbReference>
<evidence type="ECO:0000313" key="1">
    <source>
        <dbReference type="EMBL" id="BCX48785.1"/>
    </source>
</evidence>
<name>A0ABM7RDY8_9BACT</name>
<organism evidence="1 2">
    <name type="scientific">Haloferula helveola</name>
    <dbReference type="NCBI Taxonomy" id="490095"/>
    <lineage>
        <taxon>Bacteria</taxon>
        <taxon>Pseudomonadati</taxon>
        <taxon>Verrucomicrobiota</taxon>
        <taxon>Verrucomicrobiia</taxon>
        <taxon>Verrucomicrobiales</taxon>
        <taxon>Verrucomicrobiaceae</taxon>
        <taxon>Haloferula</taxon>
    </lineage>
</organism>
<dbReference type="Proteomes" id="UP001374893">
    <property type="component" value="Chromosome"/>
</dbReference>
<evidence type="ECO:0000313" key="2">
    <source>
        <dbReference type="Proteomes" id="UP001374893"/>
    </source>
</evidence>
<dbReference type="InterPro" id="IPR036390">
    <property type="entry name" value="WH_DNA-bd_sf"/>
</dbReference>
<accession>A0ABM7RDY8</accession>
<proteinExistence type="predicted"/>
<protein>
    <submittedName>
        <fullName evidence="1">AsnC family transcriptional regulator</fullName>
    </submittedName>
</protein>
<gene>
    <name evidence="1" type="ORF">HAHE_26930</name>
</gene>